<feature type="compositionally biased region" description="Basic and acidic residues" evidence="4">
    <location>
        <begin position="92"/>
        <end position="103"/>
    </location>
</feature>
<feature type="repeat" description="PPR" evidence="3">
    <location>
        <begin position="273"/>
        <end position="307"/>
    </location>
</feature>
<dbReference type="Pfam" id="PF13041">
    <property type="entry name" value="PPR_2"/>
    <property type="match status" value="1"/>
</dbReference>
<comment type="similarity">
    <text evidence="1">Belongs to the PPR family. P subfamily.</text>
</comment>
<dbReference type="AlphaFoldDB" id="A0AAE0G0C9"/>
<proteinExistence type="inferred from homology"/>
<dbReference type="PROSITE" id="PS51375">
    <property type="entry name" value="PPR"/>
    <property type="match status" value="1"/>
</dbReference>
<gene>
    <name evidence="5" type="ORF">CYMTET_22511</name>
</gene>
<evidence type="ECO:0000256" key="1">
    <source>
        <dbReference type="ARBA" id="ARBA00007626"/>
    </source>
</evidence>
<dbReference type="InterPro" id="IPR011990">
    <property type="entry name" value="TPR-like_helical_dom_sf"/>
</dbReference>
<dbReference type="NCBIfam" id="TIGR00756">
    <property type="entry name" value="PPR"/>
    <property type="match status" value="1"/>
</dbReference>
<dbReference type="Gene3D" id="1.25.40.10">
    <property type="entry name" value="Tetratricopeptide repeat domain"/>
    <property type="match status" value="1"/>
</dbReference>
<protein>
    <recommendedName>
        <fullName evidence="7">Pentacotripeptide-repeat region of PRORP domain-containing protein</fullName>
    </recommendedName>
</protein>
<evidence type="ECO:0000256" key="4">
    <source>
        <dbReference type="SAM" id="MobiDB-lite"/>
    </source>
</evidence>
<keyword evidence="6" id="KW-1185">Reference proteome</keyword>
<evidence type="ECO:0000313" key="6">
    <source>
        <dbReference type="Proteomes" id="UP001190700"/>
    </source>
</evidence>
<dbReference type="PANTHER" id="PTHR47447">
    <property type="entry name" value="OS03G0856100 PROTEIN"/>
    <property type="match status" value="1"/>
</dbReference>
<dbReference type="InterPro" id="IPR002885">
    <property type="entry name" value="PPR_rpt"/>
</dbReference>
<feature type="region of interest" description="Disordered" evidence="4">
    <location>
        <begin position="92"/>
        <end position="121"/>
    </location>
</feature>
<evidence type="ECO:0000256" key="3">
    <source>
        <dbReference type="PROSITE-ProRule" id="PRU00708"/>
    </source>
</evidence>
<dbReference type="EMBL" id="LGRX02011388">
    <property type="protein sequence ID" value="KAK3269018.1"/>
    <property type="molecule type" value="Genomic_DNA"/>
</dbReference>
<evidence type="ECO:0000256" key="2">
    <source>
        <dbReference type="ARBA" id="ARBA00022737"/>
    </source>
</evidence>
<dbReference type="Proteomes" id="UP001190700">
    <property type="component" value="Unassembled WGS sequence"/>
</dbReference>
<reference evidence="5 6" key="1">
    <citation type="journal article" date="2015" name="Genome Biol. Evol.">
        <title>Comparative Genomics of a Bacterivorous Green Alga Reveals Evolutionary Causalities and Consequences of Phago-Mixotrophic Mode of Nutrition.</title>
        <authorList>
            <person name="Burns J.A."/>
            <person name="Paasch A."/>
            <person name="Narechania A."/>
            <person name="Kim E."/>
        </authorList>
    </citation>
    <scope>NUCLEOTIDE SEQUENCE [LARGE SCALE GENOMIC DNA]</scope>
    <source>
        <strain evidence="5 6">PLY_AMNH</strain>
    </source>
</reference>
<dbReference type="PANTHER" id="PTHR47447:SF17">
    <property type="entry name" value="OS12G0638900 PROTEIN"/>
    <property type="match status" value="1"/>
</dbReference>
<sequence>MHLLTSRHLWCLSKRTHATKFYFFPRCPRDTFPEHCIFRPYTVQSRTVSLRGIQATSKNETDGTRKKRYRSFQDAWAPIEKKDVRSRNVDGWSYREEEKRSTAGDEANDGAKSTAPSRKYAHEHLFRRRVQTPVGQGRARAVADTRRTSQLYEGGLRSSGGGRMDQLVDLIVTLPSHVGIEEVIGEKYRELFVTNPRKLTTLLSLLSRQSSRGGAKAAAGSRAMEVLKWVQHEGVSLNAFHYTAAISACQSPETLAAALELYEEMCLLGMGLRAQTYTALITACTRGGQAQRALDIFADMQRAGVEGDVVAYSAVISACAAQGSWQEAWQASRAVQLATSTPSLN</sequence>
<accession>A0AAE0G0C9</accession>
<comment type="caution">
    <text evidence="5">The sequence shown here is derived from an EMBL/GenBank/DDBJ whole genome shotgun (WGS) entry which is preliminary data.</text>
</comment>
<evidence type="ECO:0008006" key="7">
    <source>
        <dbReference type="Google" id="ProtNLM"/>
    </source>
</evidence>
<keyword evidence="2" id="KW-0677">Repeat</keyword>
<evidence type="ECO:0000313" key="5">
    <source>
        <dbReference type="EMBL" id="KAK3269018.1"/>
    </source>
</evidence>
<name>A0AAE0G0C9_9CHLO</name>
<organism evidence="5 6">
    <name type="scientific">Cymbomonas tetramitiformis</name>
    <dbReference type="NCBI Taxonomy" id="36881"/>
    <lineage>
        <taxon>Eukaryota</taxon>
        <taxon>Viridiplantae</taxon>
        <taxon>Chlorophyta</taxon>
        <taxon>Pyramimonadophyceae</taxon>
        <taxon>Pyramimonadales</taxon>
        <taxon>Pyramimonadaceae</taxon>
        <taxon>Cymbomonas</taxon>
    </lineage>
</organism>